<dbReference type="Proteomes" id="UP000566819">
    <property type="component" value="Unassembled WGS sequence"/>
</dbReference>
<evidence type="ECO:0000259" key="6">
    <source>
        <dbReference type="Pfam" id="PF25053"/>
    </source>
</evidence>
<dbReference type="InterPro" id="IPR056693">
    <property type="entry name" value="DUF7791"/>
</dbReference>
<feature type="domain" description="DUF7791" evidence="6">
    <location>
        <begin position="584"/>
        <end position="723"/>
    </location>
</feature>
<accession>A0A8H4RJS7</accession>
<reference evidence="7 8" key="1">
    <citation type="submission" date="2020-03" db="EMBL/GenBank/DDBJ databases">
        <title>Draft Genome Sequence of Cudoniella acicularis.</title>
        <authorList>
            <person name="Buettner E."/>
            <person name="Kellner H."/>
        </authorList>
    </citation>
    <scope>NUCLEOTIDE SEQUENCE [LARGE SCALE GENOMIC DNA]</scope>
    <source>
        <strain evidence="7 8">DSM 108380</strain>
    </source>
</reference>
<keyword evidence="1" id="KW-0677">Repeat</keyword>
<evidence type="ECO:0008006" key="9">
    <source>
        <dbReference type="Google" id="ProtNLM"/>
    </source>
</evidence>
<keyword evidence="2" id="KW-0175">Coiled coil</keyword>
<evidence type="ECO:0000256" key="1">
    <source>
        <dbReference type="ARBA" id="ARBA00022737"/>
    </source>
</evidence>
<dbReference type="InterPro" id="IPR027417">
    <property type="entry name" value="P-loop_NTPase"/>
</dbReference>
<name>A0A8H4RJS7_9HELO</name>
<feature type="compositionally biased region" description="Basic and acidic residues" evidence="3">
    <location>
        <begin position="1100"/>
        <end position="1110"/>
    </location>
</feature>
<dbReference type="Pfam" id="PF25053">
    <property type="entry name" value="DUF7791"/>
    <property type="match status" value="1"/>
</dbReference>
<proteinExistence type="predicted"/>
<feature type="compositionally biased region" description="Polar residues" evidence="3">
    <location>
        <begin position="1256"/>
        <end position="1279"/>
    </location>
</feature>
<evidence type="ECO:0000313" key="8">
    <source>
        <dbReference type="Proteomes" id="UP000566819"/>
    </source>
</evidence>
<evidence type="ECO:0000259" key="4">
    <source>
        <dbReference type="Pfam" id="PF07859"/>
    </source>
</evidence>
<dbReference type="InterPro" id="IPR029058">
    <property type="entry name" value="AB_hydrolase_fold"/>
</dbReference>
<feature type="coiled-coil region" evidence="2">
    <location>
        <begin position="74"/>
        <end position="140"/>
    </location>
</feature>
<evidence type="ECO:0000256" key="2">
    <source>
        <dbReference type="SAM" id="Coils"/>
    </source>
</evidence>
<evidence type="ECO:0000256" key="3">
    <source>
        <dbReference type="SAM" id="MobiDB-lite"/>
    </source>
</evidence>
<dbReference type="OrthoDB" id="443402at2759"/>
<sequence>MDPFTAIGLAGNIIAFIDFGFEIVSTAKEIYNSTSGAASGNTDLKFLTDKFAELVLNLEREKPTTQMTPDELSLNSLAVECSRLSLKLQELLQNLKARKEGSKKAALGAVFRNMRKKKEKDELETKLENCRRQLHLHLTKLSRSETIQRLNQVLDSGKLHEKELVSLQHNVKILRSSLDAKHLSSGELDQIRSLLNPSDEALSKVYQNLILDGLRFEKMNNRFHDIKEAHLRTFSWILGKSDDDSVGNRSETDSIISLDVAETLSDSDDADSAHAIDSEIGSENAEGVDVVNANNDFLSYKDKEYKKYRRSRLEARDKFVDWLENGSRIFHISGKPGAGKSTLVKYLCQHPRTEKLLEGTEFQKSLKGLLRGLLHSILGQAPELIRSIFPKQWESAKYQQSIQFDESEILQAFKAILERDVIFGSHSFVFFIDGLDEFEGKHNDVVDMIRGLFRWVSARPSSIKVCVSSREELVFQERFKDCPKMRLHDLTHDDIATFVKETLEANENFQSINEGQKGLPKLQQLIIGKSEGVFLWARLAVGALEEGLLTEDRIEDLQKQIDTLPPEIDDLFEFIFDSITKHRIYRESGIRLLAIVENVTQNYAMSLPLTQYSFLEEYQDDRDFAIGPHVHKHTEEEMQQRFRRARKRVYAQCRGILEVVSQPYTLYKKVAFREEFVKLTHRSLAEFLQKKTTQERMAPCLVGFDIPDFYCQSLVAELKSINLDWSEYSMNKNSTFFYDISDRVRLYSYEIRNSSRLYNFLNQVADTAIANVPTGPTGYASAYMSIPLWEVPIDYIKCHPSAYIPILAVTFGMYEYLSTISIVSIQSLSRGEYDKVIMFALQNLQKPNSRNLVKILGYLFEYGISANSRHGFQRYTCLQYTLWVLISGTNSMHWESPLQIEPTFRVFLLYGTNPDFYLVFGPRNVSHKGEALIEVFPKSDKGGERLFDEVYVPKSDHIVSFAESKGWSLSLRDLVEYWFPKRYKVLQELIDRNSARQGCPGEKELAELKGNSQLDLDIERGITYEEDKFLFSYSIPPESRNFQITSTTLTTLRSLTAARPASTPWLDVAEHDISISMRDGHVNRARVFSPTSNLAPDQKSSAEDEGKQDGGRRPLFVMLYGGGFVMGRIEAEAEGLRRWVRKYGGVGVGIEHRHSPEHKFPGPIEDAHDAVKWISQNAKSLGADPTHGFILGGTSSGATAMTAISHLLRDEGHTPKVTGLLLSVPSMCVVLEIPERYREKTPSKHPPTPQCAVPSSGPQATQTSHQHTSPSPVATPSAM</sequence>
<feature type="compositionally biased region" description="Polar residues" evidence="3">
    <location>
        <begin position="1089"/>
        <end position="1099"/>
    </location>
</feature>
<dbReference type="InterPro" id="IPR056884">
    <property type="entry name" value="NPHP3-like_N"/>
</dbReference>
<evidence type="ECO:0000313" key="7">
    <source>
        <dbReference type="EMBL" id="KAF4630923.1"/>
    </source>
</evidence>
<evidence type="ECO:0000259" key="5">
    <source>
        <dbReference type="Pfam" id="PF24883"/>
    </source>
</evidence>
<feature type="region of interest" description="Disordered" evidence="3">
    <location>
        <begin position="1089"/>
        <end position="1110"/>
    </location>
</feature>
<organism evidence="7 8">
    <name type="scientific">Cudoniella acicularis</name>
    <dbReference type="NCBI Taxonomy" id="354080"/>
    <lineage>
        <taxon>Eukaryota</taxon>
        <taxon>Fungi</taxon>
        <taxon>Dikarya</taxon>
        <taxon>Ascomycota</taxon>
        <taxon>Pezizomycotina</taxon>
        <taxon>Leotiomycetes</taxon>
        <taxon>Helotiales</taxon>
        <taxon>Tricladiaceae</taxon>
        <taxon>Cudoniella</taxon>
    </lineage>
</organism>
<dbReference type="Gene3D" id="3.40.50.300">
    <property type="entry name" value="P-loop containing nucleotide triphosphate hydrolases"/>
    <property type="match status" value="1"/>
</dbReference>
<dbReference type="SUPFAM" id="SSF52540">
    <property type="entry name" value="P-loop containing nucleoside triphosphate hydrolases"/>
    <property type="match status" value="1"/>
</dbReference>
<dbReference type="PANTHER" id="PTHR10039:SF5">
    <property type="entry name" value="NACHT DOMAIN-CONTAINING PROTEIN"/>
    <property type="match status" value="1"/>
</dbReference>
<dbReference type="GO" id="GO:0016787">
    <property type="term" value="F:hydrolase activity"/>
    <property type="evidence" value="ECO:0007669"/>
    <property type="project" value="InterPro"/>
</dbReference>
<dbReference type="Gene3D" id="3.40.50.1820">
    <property type="entry name" value="alpha/beta hydrolase"/>
    <property type="match status" value="1"/>
</dbReference>
<dbReference type="PANTHER" id="PTHR10039">
    <property type="entry name" value="AMELOGENIN"/>
    <property type="match status" value="1"/>
</dbReference>
<dbReference type="Pfam" id="PF07859">
    <property type="entry name" value="Abhydrolase_3"/>
    <property type="match status" value="1"/>
</dbReference>
<dbReference type="EMBL" id="JAAMPI010000496">
    <property type="protein sequence ID" value="KAF4630923.1"/>
    <property type="molecule type" value="Genomic_DNA"/>
</dbReference>
<feature type="region of interest" description="Disordered" evidence="3">
    <location>
        <begin position="1238"/>
        <end position="1279"/>
    </location>
</feature>
<dbReference type="InterPro" id="IPR013094">
    <property type="entry name" value="AB_hydrolase_3"/>
</dbReference>
<feature type="domain" description="Nephrocystin 3-like N-terminal" evidence="5">
    <location>
        <begin position="316"/>
        <end position="470"/>
    </location>
</feature>
<dbReference type="AlphaFoldDB" id="A0A8H4RJS7"/>
<keyword evidence="8" id="KW-1185">Reference proteome</keyword>
<feature type="domain" description="Alpha/beta hydrolase fold-3" evidence="4">
    <location>
        <begin position="1117"/>
        <end position="1233"/>
    </location>
</feature>
<comment type="caution">
    <text evidence="7">The sequence shown here is derived from an EMBL/GenBank/DDBJ whole genome shotgun (WGS) entry which is preliminary data.</text>
</comment>
<dbReference type="SUPFAM" id="SSF53474">
    <property type="entry name" value="alpha/beta-Hydrolases"/>
    <property type="match status" value="1"/>
</dbReference>
<gene>
    <name evidence="7" type="ORF">G7Y89_g7210</name>
</gene>
<protein>
    <recommendedName>
        <fullName evidence="9">NACHT domain-containing protein</fullName>
    </recommendedName>
</protein>
<dbReference type="Pfam" id="PF24883">
    <property type="entry name" value="NPHP3_N"/>
    <property type="match status" value="1"/>
</dbReference>